<protein>
    <submittedName>
        <fullName evidence="1">Uncharacterized protein</fullName>
    </submittedName>
</protein>
<evidence type="ECO:0000313" key="1">
    <source>
        <dbReference type="EMBL" id="MCT7397755.1"/>
    </source>
</evidence>
<sequence>MGQRSQIYIRYNVNYVSGSATANPKTRNYKGLIARRFGWNYGERMISRARYVIEEIQDEFMKYKWNFGEKEKLEKLKRFCETNFDMKDIIFSSDIVKEIEDYFDGDLQYLFNQDNNDGQLFIDVTDNGIKYCFMSFFNEGEPMNGEHYMKWNCENEQRPDWHKPYEHIDEETIKYTENNIKEINNMATLMTMDEIEAFIEDDYSYLLMS</sequence>
<accession>A0ABT2LWU9</accession>
<organism evidence="1 2">
    <name type="scientific">Eubacterium album</name>
    <dbReference type="NCBI Taxonomy" id="2978477"/>
    <lineage>
        <taxon>Bacteria</taxon>
        <taxon>Bacillati</taxon>
        <taxon>Bacillota</taxon>
        <taxon>Clostridia</taxon>
        <taxon>Eubacteriales</taxon>
        <taxon>Eubacteriaceae</taxon>
        <taxon>Eubacterium</taxon>
    </lineage>
</organism>
<name>A0ABT2LWU9_9FIRM</name>
<keyword evidence="2" id="KW-1185">Reference proteome</keyword>
<comment type="caution">
    <text evidence="1">The sequence shown here is derived from an EMBL/GenBank/DDBJ whole genome shotgun (WGS) entry which is preliminary data.</text>
</comment>
<proteinExistence type="predicted"/>
<dbReference type="Proteomes" id="UP001431199">
    <property type="component" value="Unassembled WGS sequence"/>
</dbReference>
<dbReference type="EMBL" id="JAODBU010000002">
    <property type="protein sequence ID" value="MCT7397755.1"/>
    <property type="molecule type" value="Genomic_DNA"/>
</dbReference>
<gene>
    <name evidence="1" type="ORF">N5B56_01470</name>
</gene>
<evidence type="ECO:0000313" key="2">
    <source>
        <dbReference type="Proteomes" id="UP001431199"/>
    </source>
</evidence>
<reference evidence="1" key="1">
    <citation type="submission" date="2022-09" db="EMBL/GenBank/DDBJ databases">
        <title>Eubacterium sp. LFL-14 isolated from human feces.</title>
        <authorList>
            <person name="Liu F."/>
        </authorList>
    </citation>
    <scope>NUCLEOTIDE SEQUENCE</scope>
    <source>
        <strain evidence="1">LFL-14</strain>
    </source>
</reference>
<dbReference type="RefSeq" id="WP_260978191.1">
    <property type="nucleotide sequence ID" value="NZ_JAODBU010000002.1"/>
</dbReference>